<gene>
    <name evidence="2" type="ORF">CHIRRI_LOCUS15152</name>
</gene>
<sequence>MKFFQNIFVILVLIEMTFGGGSSYCGQLQSTFKVLFQAVHEIIDISEASSTDQSLGNSFAFNLDCKLNESIALVVYGTSRITEVDPNFIMSVLTSDIDQLFQSPFDCIYDDLIAVRNIINFTRYVAIPSLKSIIITSSLPDHFDCDMIDEYITEKFEFYTSEIEEKIMDFSGLATSFANIHMHDLFLNFLFNHQICAMKSLAYVAAGSVNGNEQEILNYLSNNEILSFPLNCTQTNIDKYSNRIIASYETLFDKISNPQMSSLPPICESLSGVIAGLKTTVFGMLSRIENQTVYGSIRYHALRPGYIENVRCKVEMILQTIARRLEDISGIPFKDIYNILQGHDIVLPLNEPLNCIQDDLIQISHRTEYVVGDFIVFLESLVLSRLELIESCQQVEHIIGNLTDSVNIFIYESTEELKLENEDFSGLTNGYEYISSIMTQECEKKSLSRIFSSALNGDYDMVINLMNDGESFTYPYNCVTNEILNSIIYARQLLFDAGLYYL</sequence>
<name>A0A9N9SAC0_9DIPT</name>
<evidence type="ECO:0000256" key="1">
    <source>
        <dbReference type="SAM" id="SignalP"/>
    </source>
</evidence>
<dbReference type="AlphaFoldDB" id="A0A9N9SAC0"/>
<keyword evidence="3" id="KW-1185">Reference proteome</keyword>
<evidence type="ECO:0000313" key="2">
    <source>
        <dbReference type="EMBL" id="CAG9812347.1"/>
    </source>
</evidence>
<evidence type="ECO:0000313" key="3">
    <source>
        <dbReference type="Proteomes" id="UP001153620"/>
    </source>
</evidence>
<reference evidence="2" key="2">
    <citation type="submission" date="2022-10" db="EMBL/GenBank/DDBJ databases">
        <authorList>
            <consortium name="ENA_rothamsted_submissions"/>
            <consortium name="culmorum"/>
            <person name="King R."/>
        </authorList>
    </citation>
    <scope>NUCLEOTIDE SEQUENCE</scope>
</reference>
<dbReference type="Proteomes" id="UP001153620">
    <property type="component" value="Chromosome 4"/>
</dbReference>
<feature type="signal peptide" evidence="1">
    <location>
        <begin position="1"/>
        <end position="19"/>
    </location>
</feature>
<protein>
    <submittedName>
        <fullName evidence="2">Uncharacterized protein</fullName>
    </submittedName>
</protein>
<dbReference type="EMBL" id="OU895880">
    <property type="protein sequence ID" value="CAG9812347.1"/>
    <property type="molecule type" value="Genomic_DNA"/>
</dbReference>
<organism evidence="2 3">
    <name type="scientific">Chironomus riparius</name>
    <dbReference type="NCBI Taxonomy" id="315576"/>
    <lineage>
        <taxon>Eukaryota</taxon>
        <taxon>Metazoa</taxon>
        <taxon>Ecdysozoa</taxon>
        <taxon>Arthropoda</taxon>
        <taxon>Hexapoda</taxon>
        <taxon>Insecta</taxon>
        <taxon>Pterygota</taxon>
        <taxon>Neoptera</taxon>
        <taxon>Endopterygota</taxon>
        <taxon>Diptera</taxon>
        <taxon>Nematocera</taxon>
        <taxon>Chironomoidea</taxon>
        <taxon>Chironomidae</taxon>
        <taxon>Chironominae</taxon>
        <taxon>Chironomus</taxon>
    </lineage>
</organism>
<keyword evidence="1" id="KW-0732">Signal</keyword>
<proteinExistence type="predicted"/>
<feature type="chain" id="PRO_5040409781" evidence="1">
    <location>
        <begin position="20"/>
        <end position="502"/>
    </location>
</feature>
<reference evidence="2" key="1">
    <citation type="submission" date="2022-01" db="EMBL/GenBank/DDBJ databases">
        <authorList>
            <person name="King R."/>
        </authorList>
    </citation>
    <scope>NUCLEOTIDE SEQUENCE</scope>
</reference>
<accession>A0A9N9SAC0</accession>